<name>A0A1W6JUU4_9CAUD</name>
<proteinExistence type="predicted"/>
<accession>A0A1W6JUU4</accession>
<organism evidence="1 2">
    <name type="scientific">Vibrio phage pVco-5</name>
    <dbReference type="NCBI Taxonomy" id="1965485"/>
    <lineage>
        <taxon>Viruses</taxon>
        <taxon>Duplodnaviria</taxon>
        <taxon>Heunggongvirae</taxon>
        <taxon>Uroviricota</taxon>
        <taxon>Caudoviricetes</taxon>
        <taxon>Schitoviridae</taxon>
        <taxon>Vicoquintavirus</taxon>
        <taxon>Vicoquintavirus Pvco5</taxon>
    </lineage>
</organism>
<sequence>MRLVLTNCYGPESLPNNEVSFVFTSVVYWTWKDVPMCKAHMDDITEHIREILEDELILVRELTRCD</sequence>
<gene>
    <name evidence="1" type="ORF">pVco5_053</name>
</gene>
<evidence type="ECO:0000313" key="2">
    <source>
        <dbReference type="Proteomes" id="UP000225564"/>
    </source>
</evidence>
<dbReference type="Proteomes" id="UP000225564">
    <property type="component" value="Segment"/>
</dbReference>
<keyword evidence="2" id="KW-1185">Reference proteome</keyword>
<evidence type="ECO:0000313" key="1">
    <source>
        <dbReference type="EMBL" id="ARM71041.1"/>
    </source>
</evidence>
<reference evidence="1 2" key="1">
    <citation type="submission" date="2017-02" db="EMBL/GenBank/DDBJ databases">
        <title>Comeplete genome sequence of Bacteriophage pVco-5, that infects Vibrio corallilyticus.</title>
        <authorList>
            <person name="Kim H.J."/>
            <person name="Park S.C."/>
        </authorList>
    </citation>
    <scope>NUCLEOTIDE SEQUENCE [LARGE SCALE GENOMIC DNA]</scope>
</reference>
<protein>
    <submittedName>
        <fullName evidence="1">Uncharacterized protein</fullName>
    </submittedName>
</protein>
<dbReference type="EMBL" id="KY612839">
    <property type="protein sequence ID" value="ARM71041.1"/>
    <property type="molecule type" value="Genomic_DNA"/>
</dbReference>